<dbReference type="RefSeq" id="WP_012937649.1">
    <property type="nucleotide sequence ID" value="NZ_CAMEFB010000043.1"/>
</dbReference>
<evidence type="ECO:0000313" key="2">
    <source>
        <dbReference type="Proteomes" id="UP000182379"/>
    </source>
</evidence>
<gene>
    <name evidence="1" type="ORF">SAMN05216495_10498</name>
</gene>
<comment type="caution">
    <text evidence="1">The sequence shown here is derived from an EMBL/GenBank/DDBJ whole genome shotgun (WGS) entry which is preliminary data.</text>
</comment>
<name>A0A1H2VMZ7_ACIFE</name>
<protein>
    <recommendedName>
        <fullName evidence="3">BREX-3 system P-loop-containing protein BrxF</fullName>
    </recommendedName>
</protein>
<sequence length="153" mass="17144">MSQMEEFLKQVEAVQGKEEKVLIVTGKPGSGKSKLLREAAEAKGWDYVDTRLLITEEFLKLLPSERKEQAPAMLTEELAGHRGDVILLDRVQTLFVPVFHIDPKSVIDALGKAYTVVLAWPGYVNDGLLCYDKFDGTESIRISAADYTVWEVE</sequence>
<reference evidence="1 2" key="1">
    <citation type="submission" date="2016-10" db="EMBL/GenBank/DDBJ databases">
        <authorList>
            <person name="Varghese N."/>
            <person name="Submissions S."/>
        </authorList>
    </citation>
    <scope>NUCLEOTIDE SEQUENCE [LARGE SCALE GENOMIC DNA]</scope>
    <source>
        <strain evidence="1 2">WCC6</strain>
    </source>
</reference>
<evidence type="ECO:0008006" key="3">
    <source>
        <dbReference type="Google" id="ProtNLM"/>
    </source>
</evidence>
<accession>A0A1H2VMZ7</accession>
<proteinExistence type="predicted"/>
<dbReference type="AlphaFoldDB" id="A0A1H2VMZ7"/>
<dbReference type="InterPro" id="IPR027417">
    <property type="entry name" value="P-loop_NTPase"/>
</dbReference>
<dbReference type="GeneID" id="78334001"/>
<dbReference type="EMBL" id="FNOP01000004">
    <property type="protein sequence ID" value="SDW69713.1"/>
    <property type="molecule type" value="Genomic_DNA"/>
</dbReference>
<dbReference type="Proteomes" id="UP000182379">
    <property type="component" value="Unassembled WGS sequence"/>
</dbReference>
<dbReference type="SUPFAM" id="SSF52540">
    <property type="entry name" value="P-loop containing nucleoside triphosphate hydrolases"/>
    <property type="match status" value="1"/>
</dbReference>
<dbReference type="InterPro" id="IPR048067">
    <property type="entry name" value="BREX_3_BrxF"/>
</dbReference>
<organism evidence="1 2">
    <name type="scientific">Acidaminococcus fermentans</name>
    <dbReference type="NCBI Taxonomy" id="905"/>
    <lineage>
        <taxon>Bacteria</taxon>
        <taxon>Bacillati</taxon>
        <taxon>Bacillota</taxon>
        <taxon>Negativicutes</taxon>
        <taxon>Acidaminococcales</taxon>
        <taxon>Acidaminococcaceae</taxon>
        <taxon>Acidaminococcus</taxon>
    </lineage>
</organism>
<evidence type="ECO:0000313" key="1">
    <source>
        <dbReference type="EMBL" id="SDW69713.1"/>
    </source>
</evidence>
<dbReference type="NCBIfam" id="NF033453">
    <property type="entry name" value="BREX_3_BrxF"/>
    <property type="match status" value="1"/>
</dbReference>
<dbReference type="Gene3D" id="3.40.50.300">
    <property type="entry name" value="P-loop containing nucleotide triphosphate hydrolases"/>
    <property type="match status" value="1"/>
</dbReference>
<dbReference type="OMA" id="EIGHPEY"/>